<dbReference type="AlphaFoldDB" id="R7QAD9"/>
<organism evidence="7 8">
    <name type="scientific">Chondrus crispus</name>
    <name type="common">Carrageen Irish moss</name>
    <name type="synonym">Polymorpha crispa</name>
    <dbReference type="NCBI Taxonomy" id="2769"/>
    <lineage>
        <taxon>Eukaryota</taxon>
        <taxon>Rhodophyta</taxon>
        <taxon>Florideophyceae</taxon>
        <taxon>Rhodymeniophycidae</taxon>
        <taxon>Gigartinales</taxon>
        <taxon>Gigartinaceae</taxon>
        <taxon>Chondrus</taxon>
    </lineage>
</organism>
<feature type="binding site" evidence="6">
    <location>
        <position position="253"/>
    </location>
    <ligand>
        <name>Ca(2+)</name>
        <dbReference type="ChEBI" id="CHEBI:29108"/>
    </ligand>
</feature>
<evidence type="ECO:0000256" key="4">
    <source>
        <dbReference type="ARBA" id="ARBA00022837"/>
    </source>
</evidence>
<dbReference type="PANTHER" id="PTHR13023">
    <property type="entry name" value="APYRASE"/>
    <property type="match status" value="1"/>
</dbReference>
<dbReference type="PhylomeDB" id="R7QAD9"/>
<keyword evidence="2 6" id="KW-0479">Metal-binding</keyword>
<dbReference type="OMA" id="TEGHYND"/>
<dbReference type="Gene3D" id="2.120.10.100">
    <property type="entry name" value="Apyrase"/>
    <property type="match status" value="1"/>
</dbReference>
<feature type="binding site" evidence="6">
    <location>
        <position position="317"/>
    </location>
    <ligand>
        <name>Ca(2+)</name>
        <dbReference type="ChEBI" id="CHEBI:29108"/>
    </ligand>
</feature>
<feature type="binding site" evidence="6">
    <location>
        <position position="113"/>
    </location>
    <ligand>
        <name>Ca(2+)</name>
        <dbReference type="ChEBI" id="CHEBI:29108"/>
    </ligand>
</feature>
<protein>
    <recommendedName>
        <fullName evidence="9">Apyrase</fullName>
    </recommendedName>
</protein>
<dbReference type="InterPro" id="IPR009283">
    <property type="entry name" value="Apyrase"/>
</dbReference>
<dbReference type="GO" id="GO:0004382">
    <property type="term" value="F:GDP phosphatase activity"/>
    <property type="evidence" value="ECO:0007669"/>
    <property type="project" value="TreeGrafter"/>
</dbReference>
<dbReference type="OrthoDB" id="25028at2759"/>
<dbReference type="RefSeq" id="XP_005714582.1">
    <property type="nucleotide sequence ID" value="XM_005714525.1"/>
</dbReference>
<dbReference type="STRING" id="2769.R7QAD9"/>
<evidence type="ECO:0000256" key="1">
    <source>
        <dbReference type="ARBA" id="ARBA00001913"/>
    </source>
</evidence>
<keyword evidence="8" id="KW-1185">Reference proteome</keyword>
<evidence type="ECO:0000256" key="6">
    <source>
        <dbReference type="PIRSR" id="PIRSR609283-1"/>
    </source>
</evidence>
<evidence type="ECO:0000256" key="2">
    <source>
        <dbReference type="ARBA" id="ARBA00022723"/>
    </source>
</evidence>
<comment type="cofactor">
    <cofactor evidence="1 6">
        <name>Ca(2+)</name>
        <dbReference type="ChEBI" id="CHEBI:29108"/>
    </cofactor>
</comment>
<dbReference type="GeneID" id="17322374"/>
<dbReference type="KEGG" id="ccp:CHC_T00003677001"/>
<evidence type="ECO:0000313" key="7">
    <source>
        <dbReference type="EMBL" id="CDF34763.1"/>
    </source>
</evidence>
<dbReference type="GO" id="GO:0005509">
    <property type="term" value="F:calcium ion binding"/>
    <property type="evidence" value="ECO:0007669"/>
    <property type="project" value="InterPro"/>
</dbReference>
<feature type="binding site" evidence="6">
    <location>
        <position position="114"/>
    </location>
    <ligand>
        <name>Ca(2+)</name>
        <dbReference type="ChEBI" id="CHEBI:29108"/>
    </ligand>
</feature>
<dbReference type="Pfam" id="PF06079">
    <property type="entry name" value="Apyrase"/>
    <property type="match status" value="1"/>
</dbReference>
<dbReference type="InterPro" id="IPR036258">
    <property type="entry name" value="Apyrase_sf"/>
</dbReference>
<evidence type="ECO:0000256" key="5">
    <source>
        <dbReference type="ARBA" id="ARBA00025738"/>
    </source>
</evidence>
<evidence type="ECO:0000256" key="3">
    <source>
        <dbReference type="ARBA" id="ARBA00022801"/>
    </source>
</evidence>
<evidence type="ECO:0000313" key="8">
    <source>
        <dbReference type="Proteomes" id="UP000012073"/>
    </source>
</evidence>
<sequence>MLRHRPAAPLTRNFENGPWVIGVITDLDKESCRYQEKHNSPIKETSCAKANTWVSYLKRGIFSLEFPSAKIGNAGPEGSSVEWLDEIELSAHGNFERGRDGFHPSGGRGMELSELEWFNGHLLTPDDRTGTLFEIVSPRGLLEINAEHEFDGDASKVVPSTFQRAKLLDGSGNNSQAFFKSEWMVVKDDRMIVGGHGRSFTDPNDGTRIKNNNPKWVKIIDKNFQVSHEDWSGRFDRVAAVAGVTFPGYLMHEAVLWSEARREWVFLPRRISKEPFDAAKNEMKGGKTVIIASEDFETITAIDVKGLQDPSGLRGFSSAKFVPGTGDSVILALRTIEIENSAASGKPRQTATLLSAFEIPSGRLLVREQSFTSKKFEGLVFL</sequence>
<keyword evidence="3" id="KW-0378">Hydrolase</keyword>
<dbReference type="SUPFAM" id="SSF101887">
    <property type="entry name" value="Apyrase"/>
    <property type="match status" value="1"/>
</dbReference>
<comment type="similarity">
    <text evidence="5">Belongs to the apyrase family.</text>
</comment>
<dbReference type="Proteomes" id="UP000012073">
    <property type="component" value="Unassembled WGS sequence"/>
</dbReference>
<evidence type="ECO:0008006" key="9">
    <source>
        <dbReference type="Google" id="ProtNLM"/>
    </source>
</evidence>
<feature type="binding site" evidence="6">
    <location>
        <position position="182"/>
    </location>
    <ligand>
        <name>Ca(2+)</name>
        <dbReference type="ChEBI" id="CHEBI:29108"/>
    </ligand>
</feature>
<dbReference type="Gramene" id="CDF34763">
    <property type="protein sequence ID" value="CDF34763"/>
    <property type="gene ID" value="CHC_T00003677001"/>
</dbReference>
<proteinExistence type="inferred from homology"/>
<dbReference type="PANTHER" id="PTHR13023:SF3">
    <property type="entry name" value="SOLUBLE CALCIUM-ACTIVATED NUCLEOTIDASE 1"/>
    <property type="match status" value="1"/>
</dbReference>
<name>R7QAD9_CHOCR</name>
<gene>
    <name evidence="7" type="ORF">CHC_T00003677001</name>
</gene>
<dbReference type="GO" id="GO:0030166">
    <property type="term" value="P:proteoglycan biosynthetic process"/>
    <property type="evidence" value="ECO:0007669"/>
    <property type="project" value="TreeGrafter"/>
</dbReference>
<dbReference type="EMBL" id="HG001706">
    <property type="protein sequence ID" value="CDF34763.1"/>
    <property type="molecule type" value="Genomic_DNA"/>
</dbReference>
<accession>R7QAD9</accession>
<feature type="binding site" evidence="6">
    <location>
        <position position="377"/>
    </location>
    <ligand>
        <name>Ca(2+)</name>
        <dbReference type="ChEBI" id="CHEBI:29108"/>
    </ligand>
</feature>
<keyword evidence="4 6" id="KW-0106">Calcium</keyword>
<dbReference type="GO" id="GO:0045134">
    <property type="term" value="F:UDP phosphatase activity"/>
    <property type="evidence" value="ECO:0007669"/>
    <property type="project" value="TreeGrafter"/>
</dbReference>
<reference evidence="8" key="1">
    <citation type="journal article" date="2013" name="Proc. Natl. Acad. Sci. U.S.A.">
        <title>Genome structure and metabolic features in the red seaweed Chondrus crispus shed light on evolution of the Archaeplastida.</title>
        <authorList>
            <person name="Collen J."/>
            <person name="Porcel B."/>
            <person name="Carre W."/>
            <person name="Ball S.G."/>
            <person name="Chaparro C."/>
            <person name="Tonon T."/>
            <person name="Barbeyron T."/>
            <person name="Michel G."/>
            <person name="Noel B."/>
            <person name="Valentin K."/>
            <person name="Elias M."/>
            <person name="Artiguenave F."/>
            <person name="Arun A."/>
            <person name="Aury J.M."/>
            <person name="Barbosa-Neto J.F."/>
            <person name="Bothwell J.H."/>
            <person name="Bouget F.Y."/>
            <person name="Brillet L."/>
            <person name="Cabello-Hurtado F."/>
            <person name="Capella-Gutierrez S."/>
            <person name="Charrier B."/>
            <person name="Cladiere L."/>
            <person name="Cock J.M."/>
            <person name="Coelho S.M."/>
            <person name="Colleoni C."/>
            <person name="Czjzek M."/>
            <person name="Da Silva C."/>
            <person name="Delage L."/>
            <person name="Denoeud F."/>
            <person name="Deschamps P."/>
            <person name="Dittami S.M."/>
            <person name="Gabaldon T."/>
            <person name="Gachon C.M."/>
            <person name="Groisillier A."/>
            <person name="Herve C."/>
            <person name="Jabbari K."/>
            <person name="Katinka M."/>
            <person name="Kloareg B."/>
            <person name="Kowalczyk N."/>
            <person name="Labadie K."/>
            <person name="Leblanc C."/>
            <person name="Lopez P.J."/>
            <person name="McLachlan D.H."/>
            <person name="Meslet-Cladiere L."/>
            <person name="Moustafa A."/>
            <person name="Nehr Z."/>
            <person name="Nyvall Collen P."/>
            <person name="Panaud O."/>
            <person name="Partensky F."/>
            <person name="Poulain J."/>
            <person name="Rensing S.A."/>
            <person name="Rousvoal S."/>
            <person name="Samson G."/>
            <person name="Symeonidi A."/>
            <person name="Weissenbach J."/>
            <person name="Zambounis A."/>
            <person name="Wincker P."/>
            <person name="Boyen C."/>
        </authorList>
    </citation>
    <scope>NUCLEOTIDE SEQUENCE [LARGE SCALE GENOMIC DNA]</scope>
    <source>
        <strain evidence="8">cv. Stackhouse</strain>
    </source>
</reference>